<comment type="catalytic activity">
    <reaction evidence="2 3">
        <text>5-(methylsulfanyl)-alpha-D-ribose 1-phosphate = 5-(methylsulfanyl)-D-ribulose 1-phosphate</text>
        <dbReference type="Rhea" id="RHEA:19989"/>
        <dbReference type="ChEBI" id="CHEBI:58533"/>
        <dbReference type="ChEBI" id="CHEBI:58548"/>
        <dbReference type="EC" id="5.3.1.23"/>
    </reaction>
</comment>
<feature type="binding site" evidence="3">
    <location>
        <begin position="48"/>
        <end position="50"/>
    </location>
    <ligand>
        <name>substrate</name>
    </ligand>
</feature>
<dbReference type="Gene3D" id="3.40.50.10470">
    <property type="entry name" value="Translation initiation factor eif-2b, domain 2"/>
    <property type="match status" value="1"/>
</dbReference>
<dbReference type="SUPFAM" id="SSF100950">
    <property type="entry name" value="NagB/RpiA/CoA transferase-like"/>
    <property type="match status" value="1"/>
</dbReference>
<name>A0A2H3KFY2_9CHLR</name>
<proteinExistence type="inferred from homology"/>
<dbReference type="Pfam" id="PF01008">
    <property type="entry name" value="IF-2B"/>
    <property type="match status" value="1"/>
</dbReference>
<dbReference type="InterPro" id="IPR000649">
    <property type="entry name" value="IF-2B-related"/>
</dbReference>
<keyword evidence="6" id="KW-1185">Reference proteome</keyword>
<dbReference type="OrthoDB" id="9803436at2"/>
<dbReference type="InterPro" id="IPR042529">
    <property type="entry name" value="IF_2B-like_C"/>
</dbReference>
<dbReference type="GO" id="GO:0046523">
    <property type="term" value="F:S-methyl-5-thioribose-1-phosphate isomerase activity"/>
    <property type="evidence" value="ECO:0007669"/>
    <property type="project" value="UniProtKB-UniRule"/>
</dbReference>
<evidence type="ECO:0000313" key="6">
    <source>
        <dbReference type="Proteomes" id="UP000220922"/>
    </source>
</evidence>
<dbReference type="InterPro" id="IPR037171">
    <property type="entry name" value="NagB/RpiA_transferase-like"/>
</dbReference>
<feature type="binding site" evidence="3">
    <location>
        <begin position="249"/>
        <end position="250"/>
    </location>
    <ligand>
        <name>substrate</name>
    </ligand>
</feature>
<gene>
    <name evidence="3" type="primary">mtnA</name>
    <name evidence="5" type="ORF">A9Q02_06440</name>
</gene>
<dbReference type="UniPathway" id="UPA00904">
    <property type="reaction ID" value="UER00874"/>
</dbReference>
<feature type="binding site" evidence="3">
    <location>
        <position position="91"/>
    </location>
    <ligand>
        <name>substrate</name>
    </ligand>
</feature>
<keyword evidence="3" id="KW-0028">Amino-acid biosynthesis</keyword>
<accession>A0A2H3KFY2</accession>
<comment type="function">
    <text evidence="3">Catalyzes the interconversion of methylthioribose-1-phosphate (MTR-1-P) into methylthioribulose-1-phosphate (MTRu-1-P).</text>
</comment>
<dbReference type="Proteomes" id="UP000220922">
    <property type="component" value="Unassembled WGS sequence"/>
</dbReference>
<keyword evidence="3" id="KW-0486">Methionine biosynthesis</keyword>
<dbReference type="NCBIfam" id="NF004326">
    <property type="entry name" value="PRK05720.1"/>
    <property type="match status" value="1"/>
</dbReference>
<sequence length="350" mass="37363">MNNELRTVWWEPGAVCLIDQLRLPHEQVMVRCTDLAAVGHAIKAMVVRGAPAIGCTAAYGLALVAMQSKATDGEALLQELEQARQVLNAQRPTAINLAWATARMLRQAHLLSAGGVEIARHGLLAEAHAILAEDLAMCHAIGDHGAVLIPARGHVLTHCNAGGLATAGYGTALAPIRTAFRQGRSLHVWVDETRPFLQGARLTAWELQQAGIPLTLITDNMAGYMMRQGQVDCIIVGADRIVANGDVANKIGTYSLAVLAHAHGIPFYVAAPSSTIDLSLAHGDLIPIEERSPDEVTQLAGQLIAPIGVRAAHPAFDMTPHHLITAIITEHGVLFPPYDDDLRRCVEAGN</sequence>
<dbReference type="InterPro" id="IPR011559">
    <property type="entry name" value="Initiation_fac_2B_a/b/d"/>
</dbReference>
<keyword evidence="1 3" id="KW-0413">Isomerase</keyword>
<dbReference type="GO" id="GO:0019509">
    <property type="term" value="P:L-methionine salvage from methylthioadenosine"/>
    <property type="evidence" value="ECO:0007669"/>
    <property type="project" value="UniProtKB-UniRule"/>
</dbReference>
<feature type="binding site" evidence="3">
    <location>
        <position position="198"/>
    </location>
    <ligand>
        <name>substrate</name>
    </ligand>
</feature>
<dbReference type="EC" id="5.3.1.23" evidence="3"/>
<feature type="active site" description="Proton donor" evidence="3">
    <location>
        <position position="239"/>
    </location>
</feature>
<dbReference type="RefSeq" id="WP_097655311.1">
    <property type="nucleotide sequence ID" value="NZ_LYXE01000188.1"/>
</dbReference>
<dbReference type="HAMAP" id="MF_01678">
    <property type="entry name" value="Salvage_MtnA"/>
    <property type="match status" value="1"/>
</dbReference>
<comment type="pathway">
    <text evidence="3">Amino-acid biosynthesis; L-methionine biosynthesis via salvage pathway; L-methionine from S-methyl-5-thio-alpha-D-ribose 1-phosphate: step 1/6.</text>
</comment>
<dbReference type="NCBIfam" id="TIGR00524">
    <property type="entry name" value="eIF-2B_rel"/>
    <property type="match status" value="1"/>
</dbReference>
<keyword evidence="4" id="KW-0175">Coiled coil</keyword>
<evidence type="ECO:0000256" key="4">
    <source>
        <dbReference type="SAM" id="Coils"/>
    </source>
</evidence>
<dbReference type="AlphaFoldDB" id="A0A2H3KFY2"/>
<dbReference type="NCBIfam" id="TIGR00512">
    <property type="entry name" value="salvage_mtnA"/>
    <property type="match status" value="1"/>
</dbReference>
<evidence type="ECO:0000256" key="3">
    <source>
        <dbReference type="HAMAP-Rule" id="MF_01678"/>
    </source>
</evidence>
<feature type="site" description="Transition state stabilizer" evidence="3">
    <location>
        <position position="159"/>
    </location>
</feature>
<dbReference type="InterPro" id="IPR005251">
    <property type="entry name" value="IF-M1Pi"/>
</dbReference>
<reference evidence="5 6" key="1">
    <citation type="submission" date="2016-05" db="EMBL/GenBank/DDBJ databases">
        <authorList>
            <person name="Lavstsen T."/>
            <person name="Jespersen J.S."/>
        </authorList>
    </citation>
    <scope>NUCLEOTIDE SEQUENCE [LARGE SCALE GENOMIC DNA]</scope>
    <source>
        <strain evidence="5 6">B7-9</strain>
    </source>
</reference>
<comment type="caution">
    <text evidence="5">The sequence shown here is derived from an EMBL/GenBank/DDBJ whole genome shotgun (WGS) entry which is preliminary data.</text>
</comment>
<protein>
    <recommendedName>
        <fullName evidence="3">Methylthioribose-1-phosphate isomerase</fullName>
        <shortName evidence="3">M1Pi</shortName>
        <shortName evidence="3">MTR-1-P isomerase</shortName>
        <ecNumber evidence="3">5.3.1.23</ecNumber>
    </recommendedName>
    <alternativeName>
        <fullName evidence="3">S-methyl-5-thioribose-1-phosphate isomerase</fullName>
    </alternativeName>
</protein>
<feature type="coiled-coil region" evidence="4">
    <location>
        <begin position="63"/>
        <end position="90"/>
    </location>
</feature>
<dbReference type="EMBL" id="LYXE01000188">
    <property type="protein sequence ID" value="PDV96589.1"/>
    <property type="molecule type" value="Genomic_DNA"/>
</dbReference>
<organism evidence="5 6">
    <name type="scientific">Candidatus Chloroploca asiatica</name>
    <dbReference type="NCBI Taxonomy" id="1506545"/>
    <lineage>
        <taxon>Bacteria</taxon>
        <taxon>Bacillati</taxon>
        <taxon>Chloroflexota</taxon>
        <taxon>Chloroflexia</taxon>
        <taxon>Chloroflexales</taxon>
        <taxon>Chloroflexineae</taxon>
        <taxon>Oscillochloridaceae</taxon>
        <taxon>Candidatus Chloroploca</taxon>
    </lineage>
</organism>
<dbReference type="FunFam" id="1.20.120.420:FF:000003">
    <property type="entry name" value="Methylthioribose-1-phosphate isomerase"/>
    <property type="match status" value="1"/>
</dbReference>
<dbReference type="FunFam" id="3.40.50.10470:FF:000006">
    <property type="entry name" value="Methylthioribose-1-phosphate isomerase"/>
    <property type="match status" value="1"/>
</dbReference>
<evidence type="ECO:0000313" key="5">
    <source>
        <dbReference type="EMBL" id="PDV96589.1"/>
    </source>
</evidence>
<dbReference type="InterPro" id="IPR027363">
    <property type="entry name" value="M1Pi_N"/>
</dbReference>
<evidence type="ECO:0000256" key="2">
    <source>
        <dbReference type="ARBA" id="ARBA00052401"/>
    </source>
</evidence>
<dbReference type="PANTHER" id="PTHR43475">
    <property type="entry name" value="METHYLTHIORIBOSE-1-PHOSPHATE ISOMERASE"/>
    <property type="match status" value="1"/>
</dbReference>
<dbReference type="PANTHER" id="PTHR43475:SF1">
    <property type="entry name" value="METHYLTHIORIBOSE-1-PHOSPHATE ISOMERASE"/>
    <property type="match status" value="1"/>
</dbReference>
<evidence type="ECO:0000256" key="1">
    <source>
        <dbReference type="ARBA" id="ARBA00023235"/>
    </source>
</evidence>
<dbReference type="Gene3D" id="1.20.120.420">
    <property type="entry name" value="translation initiation factor eif-2b, domain 1"/>
    <property type="match status" value="1"/>
</dbReference>
<comment type="similarity">
    <text evidence="3">Belongs to the EIF-2B alpha/beta/delta subunits family. MtnA subfamily.</text>
</comment>